<dbReference type="PROSITE" id="PS51918">
    <property type="entry name" value="RADICAL_SAM"/>
    <property type="match status" value="1"/>
</dbReference>
<evidence type="ECO:0000256" key="5">
    <source>
        <dbReference type="ARBA" id="ARBA00022723"/>
    </source>
</evidence>
<proteinExistence type="inferred from homology"/>
<dbReference type="Proteomes" id="UP001212981">
    <property type="component" value="Unassembled WGS sequence"/>
</dbReference>
<dbReference type="InterPro" id="IPR034457">
    <property type="entry name" value="Organic_radical-activating"/>
</dbReference>
<dbReference type="EMBL" id="QUSK01000012">
    <property type="protein sequence ID" value="RGD76465.1"/>
    <property type="molecule type" value="Genomic_DNA"/>
</dbReference>
<keyword evidence="5" id="KW-0479">Metal-binding</keyword>
<evidence type="ECO:0000313" key="10">
    <source>
        <dbReference type="EMBL" id="MDB7981379.1"/>
    </source>
</evidence>
<name>A0A3E3E4D0_9FIRM</name>
<dbReference type="STRING" id="1123313.GCA_000420345_00071"/>
<evidence type="ECO:0000313" key="12">
    <source>
        <dbReference type="Proteomes" id="UP000260721"/>
    </source>
</evidence>
<keyword evidence="6" id="KW-0560">Oxidoreductase</keyword>
<evidence type="ECO:0000259" key="9">
    <source>
        <dbReference type="PROSITE" id="PS51918"/>
    </source>
</evidence>
<evidence type="ECO:0000256" key="2">
    <source>
        <dbReference type="ARBA" id="ARBA00009777"/>
    </source>
</evidence>
<reference evidence="10" key="2">
    <citation type="submission" date="2023-01" db="EMBL/GenBank/DDBJ databases">
        <title>Human gut microbiome strain richness.</title>
        <authorList>
            <person name="Chen-Liaw A."/>
        </authorList>
    </citation>
    <scope>NUCLEOTIDE SEQUENCE</scope>
    <source>
        <strain evidence="10">D8_m1001271B151109d0_201107</strain>
    </source>
</reference>
<dbReference type="PROSITE" id="PS01087">
    <property type="entry name" value="RADICAL_ACTIVATING"/>
    <property type="match status" value="1"/>
</dbReference>
<keyword evidence="8" id="KW-0411">Iron-sulfur</keyword>
<dbReference type="SFLD" id="SFLDG01118">
    <property type="entry name" value="activating_enzymes__group_2"/>
    <property type="match status" value="1"/>
</dbReference>
<comment type="similarity">
    <text evidence="2">Belongs to the organic radical-activating enzymes family.</text>
</comment>
<keyword evidence="7" id="KW-0408">Iron</keyword>
<dbReference type="GO" id="GO:0051539">
    <property type="term" value="F:4 iron, 4 sulfur cluster binding"/>
    <property type="evidence" value="ECO:0007669"/>
    <property type="project" value="UniProtKB-KW"/>
</dbReference>
<gene>
    <name evidence="11" type="ORF">DXC78_06280</name>
    <name evidence="10" type="ORF">PND82_00915</name>
</gene>
<evidence type="ECO:0000256" key="3">
    <source>
        <dbReference type="ARBA" id="ARBA00022485"/>
    </source>
</evidence>
<feature type="domain" description="Radical SAM core" evidence="9">
    <location>
        <begin position="25"/>
        <end position="308"/>
    </location>
</feature>
<evidence type="ECO:0000256" key="1">
    <source>
        <dbReference type="ARBA" id="ARBA00001966"/>
    </source>
</evidence>
<dbReference type="GO" id="GO:0016491">
    <property type="term" value="F:oxidoreductase activity"/>
    <property type="evidence" value="ECO:0007669"/>
    <property type="project" value="UniProtKB-KW"/>
</dbReference>
<dbReference type="NCBIfam" id="TIGR02494">
    <property type="entry name" value="PFLE_PFLC"/>
    <property type="match status" value="1"/>
</dbReference>
<dbReference type="EMBL" id="JAQLXO010000001">
    <property type="protein sequence ID" value="MDB7981379.1"/>
    <property type="molecule type" value="Genomic_DNA"/>
</dbReference>
<evidence type="ECO:0000256" key="8">
    <source>
        <dbReference type="ARBA" id="ARBA00023014"/>
    </source>
</evidence>
<dbReference type="PIRSF" id="PIRSF000371">
    <property type="entry name" value="PFL_act_enz"/>
    <property type="match status" value="1"/>
</dbReference>
<dbReference type="SFLD" id="SFLDG01066">
    <property type="entry name" value="organic_radical-activating_enz"/>
    <property type="match status" value="1"/>
</dbReference>
<dbReference type="Proteomes" id="UP000260721">
    <property type="component" value="Unassembled WGS sequence"/>
</dbReference>
<dbReference type="Gene3D" id="3.20.20.70">
    <property type="entry name" value="Aldolase class I"/>
    <property type="match status" value="1"/>
</dbReference>
<evidence type="ECO:0000256" key="4">
    <source>
        <dbReference type="ARBA" id="ARBA00022691"/>
    </source>
</evidence>
<comment type="caution">
    <text evidence="11">The sequence shown here is derived from an EMBL/GenBank/DDBJ whole genome shotgun (WGS) entry which is preliminary data.</text>
</comment>
<dbReference type="InterPro" id="IPR001989">
    <property type="entry name" value="Radical_activat_CS"/>
</dbReference>
<dbReference type="PANTHER" id="PTHR30352">
    <property type="entry name" value="PYRUVATE FORMATE-LYASE-ACTIVATING ENZYME"/>
    <property type="match status" value="1"/>
</dbReference>
<comment type="cofactor">
    <cofactor evidence="1">
        <name>[4Fe-4S] cluster</name>
        <dbReference type="ChEBI" id="CHEBI:49883"/>
    </cofactor>
</comment>
<dbReference type="Pfam" id="PF13353">
    <property type="entry name" value="Fer4_12"/>
    <property type="match status" value="1"/>
</dbReference>
<dbReference type="AlphaFoldDB" id="A0A3E3E4D0"/>
<dbReference type="RefSeq" id="WP_117446234.1">
    <property type="nucleotide sequence ID" value="NZ_CALCIP010000037.1"/>
</dbReference>
<sequence length="313" mass="35804">MRSSQGHPMTTSKLRVFDIKRFSTHDGIGIRTTVFLKGCPLRCKWCQNPEGLLPTAQVLYMENKCIHCLSCLNASKRQGIEVKDGRICLHREKKEDWNAIVDACPTRALQFDSKEYTIEQLLTEIKKDEAFFKREGGVTISGGEPFLQPEGLLALLKACHEEKIHTAIETSLFTDSQWLEKALPYLDQIYADCKLFGAKEHKKYTGVDNALILKNIQLLLQSDKKEHVIIRTPLIPTMTATKENIAAISKFLVSVYPDVHYEILNYNPLAQSKYAYLDMDFCFKENPNLYNKEVMESFYSVAKENGIRNLVIE</sequence>
<dbReference type="InterPro" id="IPR007197">
    <property type="entry name" value="rSAM"/>
</dbReference>
<dbReference type="InterPro" id="IPR013785">
    <property type="entry name" value="Aldolase_TIM"/>
</dbReference>
<dbReference type="InterPro" id="IPR058240">
    <property type="entry name" value="rSAM_sf"/>
</dbReference>
<dbReference type="SUPFAM" id="SSF102114">
    <property type="entry name" value="Radical SAM enzymes"/>
    <property type="match status" value="1"/>
</dbReference>
<dbReference type="SUPFAM" id="SSF54862">
    <property type="entry name" value="4Fe-4S ferredoxins"/>
    <property type="match status" value="1"/>
</dbReference>
<evidence type="ECO:0000256" key="6">
    <source>
        <dbReference type="ARBA" id="ARBA00023002"/>
    </source>
</evidence>
<evidence type="ECO:0000313" key="11">
    <source>
        <dbReference type="EMBL" id="RGD76465.1"/>
    </source>
</evidence>
<dbReference type="InterPro" id="IPR012839">
    <property type="entry name" value="Organic_radical_activase"/>
</dbReference>
<dbReference type="InterPro" id="IPR040074">
    <property type="entry name" value="BssD/PflA/YjjW"/>
</dbReference>
<protein>
    <submittedName>
        <fullName evidence="11">Glycyl-radical enzyme activating protein</fullName>
    </submittedName>
</protein>
<keyword evidence="3" id="KW-0004">4Fe-4S</keyword>
<dbReference type="PANTHER" id="PTHR30352:SF4">
    <property type="entry name" value="PYRUVATE FORMATE-LYASE 2-ACTIVATING ENZYME"/>
    <property type="match status" value="1"/>
</dbReference>
<dbReference type="GO" id="GO:0046872">
    <property type="term" value="F:metal ion binding"/>
    <property type="evidence" value="ECO:0007669"/>
    <property type="project" value="UniProtKB-KW"/>
</dbReference>
<reference evidence="11 12" key="1">
    <citation type="submission" date="2018-08" db="EMBL/GenBank/DDBJ databases">
        <title>A genome reference for cultivated species of the human gut microbiota.</title>
        <authorList>
            <person name="Zou Y."/>
            <person name="Xue W."/>
            <person name="Luo G."/>
        </authorList>
    </citation>
    <scope>NUCLEOTIDE SEQUENCE [LARGE SCALE GENOMIC DNA]</scope>
    <source>
        <strain evidence="11 12">TF08-11</strain>
    </source>
</reference>
<accession>A0A3E3E4D0</accession>
<evidence type="ECO:0000256" key="7">
    <source>
        <dbReference type="ARBA" id="ARBA00023004"/>
    </source>
</evidence>
<organism evidence="11 12">
    <name type="scientific">Faecalicoccus pleomorphus</name>
    <dbReference type="NCBI Taxonomy" id="1323"/>
    <lineage>
        <taxon>Bacteria</taxon>
        <taxon>Bacillati</taxon>
        <taxon>Bacillota</taxon>
        <taxon>Erysipelotrichia</taxon>
        <taxon>Erysipelotrichales</taxon>
        <taxon>Erysipelotrichaceae</taxon>
        <taxon>Faecalicoccus</taxon>
    </lineage>
</organism>
<dbReference type="SFLD" id="SFLDS00029">
    <property type="entry name" value="Radical_SAM"/>
    <property type="match status" value="1"/>
</dbReference>
<keyword evidence="4" id="KW-0949">S-adenosyl-L-methionine</keyword>